<dbReference type="ExpressionAtlas" id="A0A6I8VZF7">
    <property type="expression patterns" value="baseline"/>
</dbReference>
<evidence type="ECO:0000256" key="1">
    <source>
        <dbReference type="ARBA" id="ARBA00006850"/>
    </source>
</evidence>
<gene>
    <name evidence="5" type="primary">LOC6903391</name>
</gene>
<dbReference type="InterPro" id="IPR010920">
    <property type="entry name" value="LSM_dom_sf"/>
</dbReference>
<feature type="compositionally biased region" description="Basic and acidic residues" evidence="2">
    <location>
        <begin position="102"/>
        <end position="146"/>
    </location>
</feature>
<comment type="similarity">
    <text evidence="1">Belongs to the snRNP Sm proteins family.</text>
</comment>
<dbReference type="GO" id="GO:0031417">
    <property type="term" value="C:NatC complex"/>
    <property type="evidence" value="ECO:0007669"/>
    <property type="project" value="InterPro"/>
</dbReference>
<reference evidence="5" key="1">
    <citation type="submission" date="2025-08" db="UniProtKB">
        <authorList>
            <consortium name="RefSeq"/>
        </authorList>
    </citation>
    <scope>IDENTIFICATION</scope>
    <source>
        <strain evidence="5">MV-25-SWS-2005</strain>
        <tissue evidence="5">Whole body</tissue>
    </source>
</reference>
<dbReference type="PANTHER" id="PTHR10701:SF5">
    <property type="entry name" value="N-ALPHA-ACETYLTRANSFERASE 38, NATC AUXILIARY SUBUNIT"/>
    <property type="match status" value="1"/>
</dbReference>
<evidence type="ECO:0000313" key="5">
    <source>
        <dbReference type="RefSeq" id="XP_033236486.1"/>
    </source>
</evidence>
<evidence type="ECO:0000256" key="2">
    <source>
        <dbReference type="SAM" id="MobiDB-lite"/>
    </source>
</evidence>
<dbReference type="KEGG" id="dpo:6903391"/>
<dbReference type="Pfam" id="PF01423">
    <property type="entry name" value="LSM"/>
    <property type="match status" value="1"/>
</dbReference>
<dbReference type="InterPro" id="IPR050914">
    <property type="entry name" value="snRNP_SmB/NAA38-like"/>
</dbReference>
<dbReference type="Gene3D" id="2.30.30.100">
    <property type="match status" value="1"/>
</dbReference>
<dbReference type="AlphaFoldDB" id="A0A6I8VZF7"/>
<dbReference type="RefSeq" id="XP_033236486.1">
    <property type="nucleotide sequence ID" value="XM_033380595.1"/>
</dbReference>
<organism evidence="4 5">
    <name type="scientific">Drosophila pseudoobscura pseudoobscura</name>
    <name type="common">Fruit fly</name>
    <dbReference type="NCBI Taxonomy" id="46245"/>
    <lineage>
        <taxon>Eukaryota</taxon>
        <taxon>Metazoa</taxon>
        <taxon>Ecdysozoa</taxon>
        <taxon>Arthropoda</taxon>
        <taxon>Hexapoda</taxon>
        <taxon>Insecta</taxon>
        <taxon>Pterygota</taxon>
        <taxon>Neoptera</taxon>
        <taxon>Endopterygota</taxon>
        <taxon>Diptera</taxon>
        <taxon>Brachycera</taxon>
        <taxon>Muscomorpha</taxon>
        <taxon>Ephydroidea</taxon>
        <taxon>Drosophilidae</taxon>
        <taxon>Drosophila</taxon>
        <taxon>Sophophora</taxon>
    </lineage>
</organism>
<keyword evidence="4" id="KW-1185">Reference proteome</keyword>
<evidence type="ECO:0000259" key="3">
    <source>
        <dbReference type="PROSITE" id="PS52002"/>
    </source>
</evidence>
<dbReference type="Proteomes" id="UP000001819">
    <property type="component" value="Chromosome 4"/>
</dbReference>
<dbReference type="PANTHER" id="PTHR10701">
    <property type="entry name" value="SMALL NUCLEAR RIBONUCLEOPROTEIN-ASSOCIATED PROTEIN B AND N"/>
    <property type="match status" value="1"/>
</dbReference>
<dbReference type="InterPro" id="IPR001163">
    <property type="entry name" value="Sm_dom_euk/arc"/>
</dbReference>
<sequence length="146" mass="16429">MSNKKELFHATSFTNEKSTMGTASPGREFLKKLLGKTVRVVLEDKLILIGILSCTDRDQNLILSDCATFLNEGEEPISRGDVMVPGEKISKISIPIPLNMQKVEKPKAENKKKEEQLPEEKGTDKMESQEKEDQEKAAEKTHLKED</sequence>
<dbReference type="CDD" id="cd06168">
    <property type="entry name" value="LSMD1"/>
    <property type="match status" value="1"/>
</dbReference>
<proteinExistence type="inferred from homology"/>
<dbReference type="PROSITE" id="PS52002">
    <property type="entry name" value="SM"/>
    <property type="match status" value="1"/>
</dbReference>
<dbReference type="InParanoid" id="A0A6I8VZF7"/>
<dbReference type="InterPro" id="IPR034110">
    <property type="entry name" value="LSMD1_Sm"/>
</dbReference>
<feature type="domain" description="Sm" evidence="3">
    <location>
        <begin position="25"/>
        <end position="98"/>
    </location>
</feature>
<name>A0A6I8VZF7_DROPS</name>
<dbReference type="GO" id="GO:0003723">
    <property type="term" value="F:RNA binding"/>
    <property type="evidence" value="ECO:0007669"/>
    <property type="project" value="InterPro"/>
</dbReference>
<dbReference type="SUPFAM" id="SSF50182">
    <property type="entry name" value="Sm-like ribonucleoproteins"/>
    <property type="match status" value="1"/>
</dbReference>
<dbReference type="SMART" id="SM00651">
    <property type="entry name" value="Sm"/>
    <property type="match status" value="1"/>
</dbReference>
<accession>A0A6I8VZF7</accession>
<feature type="region of interest" description="Disordered" evidence="2">
    <location>
        <begin position="99"/>
        <end position="146"/>
    </location>
</feature>
<protein>
    <recommendedName>
        <fullName evidence="3">Sm domain-containing protein</fullName>
    </recommendedName>
</protein>
<evidence type="ECO:0000313" key="4">
    <source>
        <dbReference type="Proteomes" id="UP000001819"/>
    </source>
</evidence>
<dbReference type="InterPro" id="IPR047575">
    <property type="entry name" value="Sm"/>
</dbReference>